<keyword evidence="4" id="KW-1133">Transmembrane helix</keyword>
<protein>
    <submittedName>
        <fullName evidence="6">Peptidoglycan-binding protein</fullName>
    </submittedName>
</protein>
<name>A0ABP7X238_9ACTN</name>
<reference evidence="7" key="1">
    <citation type="journal article" date="2019" name="Int. J. Syst. Evol. Microbiol.">
        <title>The Global Catalogue of Microorganisms (GCM) 10K type strain sequencing project: providing services to taxonomists for standard genome sequencing and annotation.</title>
        <authorList>
            <consortium name="The Broad Institute Genomics Platform"/>
            <consortium name="The Broad Institute Genome Sequencing Center for Infectious Disease"/>
            <person name="Wu L."/>
            <person name="Ma J."/>
        </authorList>
    </citation>
    <scope>NUCLEOTIDE SEQUENCE [LARGE SCALE GENOMIC DNA]</scope>
    <source>
        <strain evidence="7">JCM 16702</strain>
    </source>
</reference>
<accession>A0ABP7X238</accession>
<dbReference type="InterPro" id="IPR036366">
    <property type="entry name" value="PGBDSf"/>
</dbReference>
<dbReference type="Gene3D" id="1.10.101.10">
    <property type="entry name" value="PGBD-like superfamily/PGBD"/>
    <property type="match status" value="1"/>
</dbReference>
<evidence type="ECO:0000256" key="1">
    <source>
        <dbReference type="ARBA" id="ARBA00004196"/>
    </source>
</evidence>
<gene>
    <name evidence="6" type="ORF">GCM10022214_79940</name>
</gene>
<sequence>MEGHEDQRVAGPDGRRPEARETLTDQAPPGTPTSGPEDPPNPPQPSRRQRRRGRSRRTKIVAAAAVVAAGGAATAAALNLTGDATSEQTARGLPPNTTKVTRETLRDTQDADGVLAYGEQTAATSRLQGTLTGLPKSGDQITRGKTVYRVDDKPVTLMYGSRPMYRPLRSGVEGEDVRQLERNLQALGYDGFTVDDEYTGDTAEAVREWQDDRGLDETGVVELGRVLFTPGAIRVDSLEAGEGDPTSPGRKVLNYTGTEKAVTVQLEATDQRLAKEGADVEVTMPDDRKVEGRVDEVSTVIEPGGNGEEPQTKVEVTVELRGSGAQKIAAPYAMAAVDVTFTAGTRENVLTVPIAALLALREGGFGVEVVQGGRSSYVPVRTGLFADGKVEVSGNGIAEGTVVGMPK</sequence>
<keyword evidence="4" id="KW-0472">Membrane</keyword>
<dbReference type="SUPFAM" id="SSF47090">
    <property type="entry name" value="PGBD-like"/>
    <property type="match status" value="1"/>
</dbReference>
<evidence type="ECO:0000313" key="6">
    <source>
        <dbReference type="EMBL" id="GAA4102101.1"/>
    </source>
</evidence>
<dbReference type="Gene3D" id="2.40.420.20">
    <property type="match status" value="1"/>
</dbReference>
<dbReference type="InterPro" id="IPR002477">
    <property type="entry name" value="Peptidoglycan-bd-like"/>
</dbReference>
<dbReference type="Proteomes" id="UP001500683">
    <property type="component" value="Unassembled WGS sequence"/>
</dbReference>
<dbReference type="InterPro" id="IPR036365">
    <property type="entry name" value="PGBD-like_sf"/>
</dbReference>
<dbReference type="InterPro" id="IPR050465">
    <property type="entry name" value="UPF0194_transport"/>
</dbReference>
<feature type="compositionally biased region" description="Basic residues" evidence="3">
    <location>
        <begin position="47"/>
        <end position="58"/>
    </location>
</feature>
<comment type="subcellular location">
    <subcellularLocation>
        <location evidence="1">Cell envelope</location>
    </subcellularLocation>
</comment>
<feature type="domain" description="Peptidoglycan binding-like" evidence="5">
    <location>
        <begin position="174"/>
        <end position="221"/>
    </location>
</feature>
<organism evidence="6 7">
    <name type="scientific">Actinomadura miaoliensis</name>
    <dbReference type="NCBI Taxonomy" id="430685"/>
    <lineage>
        <taxon>Bacteria</taxon>
        <taxon>Bacillati</taxon>
        <taxon>Actinomycetota</taxon>
        <taxon>Actinomycetes</taxon>
        <taxon>Streptosporangiales</taxon>
        <taxon>Thermomonosporaceae</taxon>
        <taxon>Actinomadura</taxon>
    </lineage>
</organism>
<feature type="compositionally biased region" description="Basic and acidic residues" evidence="3">
    <location>
        <begin position="1"/>
        <end position="23"/>
    </location>
</feature>
<feature type="region of interest" description="Disordered" evidence="3">
    <location>
        <begin position="1"/>
        <end position="58"/>
    </location>
</feature>
<feature type="transmembrane region" description="Helical" evidence="4">
    <location>
        <begin position="60"/>
        <end position="80"/>
    </location>
</feature>
<comment type="caution">
    <text evidence="6">The sequence shown here is derived from an EMBL/GenBank/DDBJ whole genome shotgun (WGS) entry which is preliminary data.</text>
</comment>
<dbReference type="EMBL" id="BAAAZG010000065">
    <property type="protein sequence ID" value="GAA4102101.1"/>
    <property type="molecule type" value="Genomic_DNA"/>
</dbReference>
<dbReference type="Pfam" id="PF01471">
    <property type="entry name" value="PG_binding_1"/>
    <property type="match status" value="1"/>
</dbReference>
<evidence type="ECO:0000256" key="4">
    <source>
        <dbReference type="SAM" id="Phobius"/>
    </source>
</evidence>
<evidence type="ECO:0000313" key="7">
    <source>
        <dbReference type="Proteomes" id="UP001500683"/>
    </source>
</evidence>
<evidence type="ECO:0000259" key="5">
    <source>
        <dbReference type="Pfam" id="PF01471"/>
    </source>
</evidence>
<keyword evidence="2" id="KW-0175">Coiled coil</keyword>
<evidence type="ECO:0000256" key="2">
    <source>
        <dbReference type="ARBA" id="ARBA00023054"/>
    </source>
</evidence>
<dbReference type="PANTHER" id="PTHR32347">
    <property type="entry name" value="EFFLUX SYSTEM COMPONENT YKNX-RELATED"/>
    <property type="match status" value="1"/>
</dbReference>
<proteinExistence type="predicted"/>
<keyword evidence="4" id="KW-0812">Transmembrane</keyword>
<evidence type="ECO:0000256" key="3">
    <source>
        <dbReference type="SAM" id="MobiDB-lite"/>
    </source>
</evidence>
<keyword evidence="7" id="KW-1185">Reference proteome</keyword>